<gene>
    <name evidence="5" type="primary">LOC124806015</name>
</gene>
<keyword evidence="1" id="KW-0677">Repeat</keyword>
<reference evidence="5" key="1">
    <citation type="submission" date="2025-08" db="UniProtKB">
        <authorList>
            <consortium name="RefSeq"/>
        </authorList>
    </citation>
    <scope>IDENTIFICATION</scope>
</reference>
<name>A0ABM4DHP9_HYDVU</name>
<dbReference type="InterPro" id="IPR036770">
    <property type="entry name" value="Ankyrin_rpt-contain_sf"/>
</dbReference>
<organism evidence="4 5">
    <name type="scientific">Hydra vulgaris</name>
    <name type="common">Hydra</name>
    <name type="synonym">Hydra attenuata</name>
    <dbReference type="NCBI Taxonomy" id="6087"/>
    <lineage>
        <taxon>Eukaryota</taxon>
        <taxon>Metazoa</taxon>
        <taxon>Cnidaria</taxon>
        <taxon>Hydrozoa</taxon>
        <taxon>Hydroidolina</taxon>
        <taxon>Anthoathecata</taxon>
        <taxon>Aplanulata</taxon>
        <taxon>Hydridae</taxon>
        <taxon>Hydra</taxon>
    </lineage>
</organism>
<dbReference type="PROSITE" id="PS50297">
    <property type="entry name" value="ANK_REP_REGION"/>
    <property type="match status" value="1"/>
</dbReference>
<dbReference type="SMART" id="SM00248">
    <property type="entry name" value="ANK"/>
    <property type="match status" value="2"/>
</dbReference>
<dbReference type="GeneID" id="124806015"/>
<evidence type="ECO:0000256" key="2">
    <source>
        <dbReference type="ARBA" id="ARBA00023043"/>
    </source>
</evidence>
<dbReference type="InterPro" id="IPR002110">
    <property type="entry name" value="Ankyrin_rpt"/>
</dbReference>
<dbReference type="Pfam" id="PF12796">
    <property type="entry name" value="Ank_2"/>
    <property type="match status" value="1"/>
</dbReference>
<sequence length="314" mass="36421">MDRHYESCSYRKTKKKVFDILGIDQFDQIRSSMLLNETTQSFCIKANRDCIDVNNKIKSTNHFDQTCLNSYIKQPERFKQFIDKDEKQNFIKNIFFFVCSGQEQNSINNRRTSSVLNIIHNNKSNNVHVHNENQKSKRSFSSPSLILPNIRKHDRRQVFHDYLQNNIQIHSCKTIRTILKKRIYDLGCYPNFLMHDAAFKCCDKCLKALIKNGCSISQQDESGFIPLHAAVMGENISALTFLLQHNSHVNESSNDGWTALHLAIILNNLKMVHSITVRGGNPYLTTKLGITPFELSIKNKQTLILDYFIYLKHT</sequence>
<dbReference type="Gene3D" id="1.25.40.20">
    <property type="entry name" value="Ankyrin repeat-containing domain"/>
    <property type="match status" value="1"/>
</dbReference>
<protein>
    <submittedName>
        <fullName evidence="5">Uncharacterized protein LOC124806015 isoform X2</fullName>
    </submittedName>
</protein>
<dbReference type="RefSeq" id="XP_065674019.1">
    <property type="nucleotide sequence ID" value="XM_065817947.1"/>
</dbReference>
<evidence type="ECO:0000313" key="5">
    <source>
        <dbReference type="RefSeq" id="XP_065674019.1"/>
    </source>
</evidence>
<dbReference type="Proteomes" id="UP001652625">
    <property type="component" value="Chromosome 14"/>
</dbReference>
<evidence type="ECO:0000313" key="4">
    <source>
        <dbReference type="Proteomes" id="UP001652625"/>
    </source>
</evidence>
<dbReference type="PANTHER" id="PTHR24198">
    <property type="entry name" value="ANKYRIN REPEAT AND PROTEIN KINASE DOMAIN-CONTAINING PROTEIN"/>
    <property type="match status" value="1"/>
</dbReference>
<feature type="repeat" description="ANK" evidence="3">
    <location>
        <begin position="222"/>
        <end position="254"/>
    </location>
</feature>
<keyword evidence="2 3" id="KW-0040">ANK repeat</keyword>
<dbReference type="PANTHER" id="PTHR24198:SF165">
    <property type="entry name" value="ANKYRIN REPEAT-CONTAINING PROTEIN-RELATED"/>
    <property type="match status" value="1"/>
</dbReference>
<proteinExistence type="predicted"/>
<accession>A0ABM4DHP9</accession>
<keyword evidence="4" id="KW-1185">Reference proteome</keyword>
<dbReference type="PROSITE" id="PS50088">
    <property type="entry name" value="ANK_REPEAT"/>
    <property type="match status" value="2"/>
</dbReference>
<feature type="repeat" description="ANK" evidence="3">
    <location>
        <begin position="255"/>
        <end position="287"/>
    </location>
</feature>
<dbReference type="SUPFAM" id="SSF48403">
    <property type="entry name" value="Ankyrin repeat"/>
    <property type="match status" value="1"/>
</dbReference>
<evidence type="ECO:0000256" key="1">
    <source>
        <dbReference type="ARBA" id="ARBA00022737"/>
    </source>
</evidence>
<evidence type="ECO:0000256" key="3">
    <source>
        <dbReference type="PROSITE-ProRule" id="PRU00023"/>
    </source>
</evidence>